<dbReference type="PANTHER" id="PTHR47354">
    <property type="entry name" value="NADH OXIDOREDUCTASE HCR"/>
    <property type="match status" value="1"/>
</dbReference>
<keyword evidence="1" id="KW-0285">Flavoprotein</keyword>
<dbReference type="InterPro" id="IPR011576">
    <property type="entry name" value="Pyridox_Oxase_N"/>
</dbReference>
<dbReference type="Pfam" id="PF00111">
    <property type="entry name" value="Fer2"/>
    <property type="match status" value="1"/>
</dbReference>
<name>A0ABQ2XBM2_9BURK</name>
<evidence type="ECO:0000256" key="1">
    <source>
        <dbReference type="ARBA" id="ARBA00022630"/>
    </source>
</evidence>
<dbReference type="EMBL" id="BMYT01000002">
    <property type="protein sequence ID" value="GGX08808.1"/>
    <property type="molecule type" value="Genomic_DNA"/>
</dbReference>
<organism evidence="9 10">
    <name type="scientific">Undibacterium macrobrachii</name>
    <dbReference type="NCBI Taxonomy" id="1119058"/>
    <lineage>
        <taxon>Bacteria</taxon>
        <taxon>Pseudomonadati</taxon>
        <taxon>Pseudomonadota</taxon>
        <taxon>Betaproteobacteria</taxon>
        <taxon>Burkholderiales</taxon>
        <taxon>Oxalobacteraceae</taxon>
        <taxon>Undibacterium</taxon>
    </lineage>
</organism>
<dbReference type="Gene3D" id="2.30.110.10">
    <property type="entry name" value="Electron Transport, Fmn-binding Protein, Chain A"/>
    <property type="match status" value="1"/>
</dbReference>
<keyword evidence="3" id="KW-0479">Metal-binding</keyword>
<dbReference type="Gene3D" id="3.10.20.30">
    <property type="match status" value="1"/>
</dbReference>
<dbReference type="InterPro" id="IPR039261">
    <property type="entry name" value="FNR_nucleotide-bd"/>
</dbReference>
<dbReference type="InterPro" id="IPR017927">
    <property type="entry name" value="FAD-bd_FR_type"/>
</dbReference>
<evidence type="ECO:0008006" key="11">
    <source>
        <dbReference type="Google" id="ProtNLM"/>
    </source>
</evidence>
<evidence type="ECO:0000259" key="7">
    <source>
        <dbReference type="PROSITE" id="PS51085"/>
    </source>
</evidence>
<dbReference type="SUPFAM" id="SSF50475">
    <property type="entry name" value="FMN-binding split barrel"/>
    <property type="match status" value="1"/>
</dbReference>
<dbReference type="PROSITE" id="PS51384">
    <property type="entry name" value="FAD_FR"/>
    <property type="match status" value="1"/>
</dbReference>
<evidence type="ECO:0000313" key="9">
    <source>
        <dbReference type="EMBL" id="GGX08808.1"/>
    </source>
</evidence>
<dbReference type="InterPro" id="IPR036010">
    <property type="entry name" value="2Fe-2S_ferredoxin-like_sf"/>
</dbReference>
<dbReference type="Gene3D" id="3.40.50.80">
    <property type="entry name" value="Nucleotide-binding domain of ferredoxin-NADP reductase (FNR) module"/>
    <property type="match status" value="1"/>
</dbReference>
<protein>
    <recommendedName>
        <fullName evidence="11">Pyridoxamine 5'-phosphate oxidase</fullName>
    </recommendedName>
</protein>
<keyword evidence="10" id="KW-1185">Reference proteome</keyword>
<evidence type="ECO:0000313" key="10">
    <source>
        <dbReference type="Proteomes" id="UP000620127"/>
    </source>
</evidence>
<reference evidence="10" key="1">
    <citation type="journal article" date="2019" name="Int. J. Syst. Evol. Microbiol.">
        <title>The Global Catalogue of Microorganisms (GCM) 10K type strain sequencing project: providing services to taxonomists for standard genome sequencing and annotation.</title>
        <authorList>
            <consortium name="The Broad Institute Genomics Platform"/>
            <consortium name="The Broad Institute Genome Sequencing Center for Infectious Disease"/>
            <person name="Wu L."/>
            <person name="Ma J."/>
        </authorList>
    </citation>
    <scope>NUCLEOTIDE SEQUENCE [LARGE SCALE GENOMIC DNA]</scope>
    <source>
        <strain evidence="10">KCTC 23916</strain>
    </source>
</reference>
<dbReference type="InterPro" id="IPR012349">
    <property type="entry name" value="Split_barrel_FMN-bd"/>
</dbReference>
<dbReference type="CDD" id="cd06185">
    <property type="entry name" value="PDR_like"/>
    <property type="match status" value="1"/>
</dbReference>
<dbReference type="InterPro" id="IPR006058">
    <property type="entry name" value="2Fe2S_fd_BS"/>
</dbReference>
<dbReference type="SUPFAM" id="SSF52343">
    <property type="entry name" value="Ferredoxin reductase-like, C-terminal NADP-linked domain"/>
    <property type="match status" value="1"/>
</dbReference>
<proteinExistence type="predicted"/>
<evidence type="ECO:0000256" key="3">
    <source>
        <dbReference type="ARBA" id="ARBA00022723"/>
    </source>
</evidence>
<gene>
    <name evidence="9" type="ORF">GCM10011282_13730</name>
</gene>
<dbReference type="Gene3D" id="2.40.30.10">
    <property type="entry name" value="Translation factors"/>
    <property type="match status" value="1"/>
</dbReference>
<evidence type="ECO:0000256" key="5">
    <source>
        <dbReference type="ARBA" id="ARBA00023004"/>
    </source>
</evidence>
<sequence length="534" mass="59707">MPRAFATINFTPSVKAAQTRYHSREANMGFELADDTRGDLTLREAEFIEARDSFYQATVNEDGWPYVQHRGGPIGFLKVLDKNTIGFADFSGNRQYLSVGNLQANERIAMILMDYREQRRIKIWGRVKIVHEHEAPELIARLEMPAYRARIERAFIITVEAWDWNCPQHITPRYTDRDIELLLAPMQAEIATFKQMQKSSDETKTASTPTVPAAGLGNGPLSLVVSGIRQLTPKIRAIELRDPQGADLPKVEAGAHLKLPVILSNGKTAVRHYSIASNPARRDIYEIAVLREDQGEGGSAFVHQHYQLGSLLHCELPKNDFRLSSNIRPVLLIAGGIGITAIKPMAQSLSASGNEFVIHYAAASERHMAFGDRLRHDLGTRLHCYFSDQGQRLDIDELLQHANKESDIYICGPNRMINAVMAAAKHYGFGEEQVHYEHFSAKRTTENRLFDVVLKRSNKVIPIQANQTVLQALSEAEIDMLSDCGVGNCGTCAVKVLAGEVEHRDHALNTKQRENNLMCVCVSRALTDTITLDL</sequence>
<evidence type="ECO:0000256" key="4">
    <source>
        <dbReference type="ARBA" id="ARBA00023002"/>
    </source>
</evidence>
<feature type="domain" description="FAD-binding FR-type" evidence="8">
    <location>
        <begin position="218"/>
        <end position="324"/>
    </location>
</feature>
<feature type="domain" description="2Fe-2S ferredoxin-type" evidence="7">
    <location>
        <begin position="450"/>
        <end position="534"/>
    </location>
</feature>
<evidence type="ECO:0000259" key="8">
    <source>
        <dbReference type="PROSITE" id="PS51384"/>
    </source>
</evidence>
<dbReference type="RefSeq" id="WP_189345313.1">
    <property type="nucleotide sequence ID" value="NZ_BMYT01000002.1"/>
</dbReference>
<dbReference type="PANTHER" id="PTHR47354:SF1">
    <property type="entry name" value="CARNITINE MONOOXYGENASE REDUCTASE SUBUNIT"/>
    <property type="match status" value="1"/>
</dbReference>
<dbReference type="CDD" id="cd00207">
    <property type="entry name" value="fer2"/>
    <property type="match status" value="1"/>
</dbReference>
<dbReference type="SUPFAM" id="SSF63380">
    <property type="entry name" value="Riboflavin synthase domain-like"/>
    <property type="match status" value="1"/>
</dbReference>
<keyword evidence="4" id="KW-0560">Oxidoreductase</keyword>
<dbReference type="InterPro" id="IPR001041">
    <property type="entry name" value="2Fe-2S_ferredoxin-type"/>
</dbReference>
<dbReference type="PRINTS" id="PR00409">
    <property type="entry name" value="PHDIOXRDTASE"/>
</dbReference>
<dbReference type="Proteomes" id="UP000620127">
    <property type="component" value="Unassembled WGS sequence"/>
</dbReference>
<dbReference type="InterPro" id="IPR017938">
    <property type="entry name" value="Riboflavin_synthase-like_b-brl"/>
</dbReference>
<dbReference type="Pfam" id="PF01243">
    <property type="entry name" value="PNPOx_N"/>
    <property type="match status" value="1"/>
</dbReference>
<dbReference type="PROSITE" id="PS00197">
    <property type="entry name" value="2FE2S_FER_1"/>
    <property type="match status" value="1"/>
</dbReference>
<accession>A0ABQ2XBM2</accession>
<evidence type="ECO:0000256" key="2">
    <source>
        <dbReference type="ARBA" id="ARBA00022714"/>
    </source>
</evidence>
<keyword evidence="6" id="KW-0411">Iron-sulfur</keyword>
<dbReference type="PROSITE" id="PS51085">
    <property type="entry name" value="2FE2S_FER_2"/>
    <property type="match status" value="1"/>
</dbReference>
<dbReference type="SUPFAM" id="SSF54292">
    <property type="entry name" value="2Fe-2S ferredoxin-like"/>
    <property type="match status" value="1"/>
</dbReference>
<dbReference type="InterPro" id="IPR012675">
    <property type="entry name" value="Beta-grasp_dom_sf"/>
</dbReference>
<evidence type="ECO:0000256" key="6">
    <source>
        <dbReference type="ARBA" id="ARBA00023014"/>
    </source>
</evidence>
<keyword evidence="5" id="KW-0408">Iron</keyword>
<keyword evidence="2" id="KW-0001">2Fe-2S</keyword>
<comment type="caution">
    <text evidence="9">The sequence shown here is derived from an EMBL/GenBank/DDBJ whole genome shotgun (WGS) entry which is preliminary data.</text>
</comment>
<dbReference type="InterPro" id="IPR050415">
    <property type="entry name" value="MRET"/>
</dbReference>